<dbReference type="Proteomes" id="UP000033769">
    <property type="component" value="Unassembled WGS sequence"/>
</dbReference>
<accession>A0A0F3MBC0</accession>
<sequence>MNIKTKIMKDILPINISLSKHLKSEAYKFLKNSFDQNNDGFTVNHSLNLESLQKNIDLYLEDEDFKLQMEKEFGYSKKDQLKMIISQIPINEADDQDYELDSKYIKLQKALRNFLYEPEDGVALLLEYQEKYSHAQVNASFNEFLHDKLSNIQNLSELQQYPNLYNNITSIYSNVASLHNDLKSKSVVANIHHNPQMMADNKQQMLNDDFLFDEQPTVDFQTHILTGTEDFQPGANECREELFNGGNFQGSTFRNIEFDFSPKGINFRNCLFDGVAFSNHQIKDLDLRGVKLQHLLFSNNGAIENVVFDVADYGVLKKLGVLRLEQSDELKEEQDHSINKYYTKEDYTRDLQDLSKRTANKLTAIRAAPATGLGESIFNYFQSAVSYLQGGIPSIQTLQATIEKDLQDIKTEIEKSGKDDLDYNSLTTHYNQLQNLYHADKRLQHQEANAAKEVTIKNVTCDPTYLCNQEDTAYKVTVKVNRSDLEEFIKEGQGQSCCEFISKKYSDYIQNKENSLKENLSPDITDIKVVVVPDASKENLSELDFSKKDMSSVNLAYCNLTSCNFSKANLDGSCLEGSNVTDAKFYKATLNDTNLINICGSRAVFDKANGSNVRLMGAELGDVTNNGLHSNSATFKEAKLFNVDSFGADLSGCDMSKAKFKQADFSQANMMRVKAKYAEMQNANFELAVANNIDLSCANVTKSSFQEAEMINADCSKTILQSANLTAADARLAKFNESNMEDVIAVDANLTEVKANKINARNANFEFAIMDHIQMENSNLTNMNMSHVQAKGASFDQSDLTAVNAEKANLTNSSFVAANMSQMNIKGSDLTSANLMSANLQNIQFSPSTILVGANMEDAKNVDDKLKQHIKDQDQTLLTGLGLNKRYPKCTIVDKDGINVRLKAQRLGYKLLTSMPKEISLLLPNALSSYMKSGEVDVYKLANSFISAIENDKEGLPLSEQDKKVGYIDSLYGDYLAYLGANSYNMLSCTLAKFTNLASIIGQNFNKEGWKFITGNGDQSVAKDTLVKILSELCKEAKEGVLQPQKADDVLPEQKYMKARKIWDRKIPIVKHILEHKYIKLLLHAGKEFWRESSVKTRLATVGIVAGATTAAVVGAVPASIAYISYKTVQKVRHGIRKMKNNQQHSVNQQKLTEQTVNQKAVGDIDLESNKIINISNQDLNAIRASIDNIDFVDEQAVVSQPLPNKPRNKSKKQQKM</sequence>
<dbReference type="EMBL" id="LANO01000013">
    <property type="protein sequence ID" value="KJV53053.1"/>
    <property type="molecule type" value="Genomic_DNA"/>
</dbReference>
<dbReference type="InterPro" id="IPR051082">
    <property type="entry name" value="Pentapeptide-BTB/POZ_domain"/>
</dbReference>
<dbReference type="SUPFAM" id="SSF141571">
    <property type="entry name" value="Pentapeptide repeat-like"/>
    <property type="match status" value="3"/>
</dbReference>
<evidence type="ECO:0000313" key="2">
    <source>
        <dbReference type="EMBL" id="KJV53053.1"/>
    </source>
</evidence>
<dbReference type="Gene3D" id="2.160.20.80">
    <property type="entry name" value="E3 ubiquitin-protein ligase SopA"/>
    <property type="match status" value="4"/>
</dbReference>
<dbReference type="EMBL" id="LS398551">
    <property type="protein sequence ID" value="SPR04749.1"/>
    <property type="molecule type" value="Genomic_DNA"/>
</dbReference>
<keyword evidence="5" id="KW-1185">Reference proteome</keyword>
<evidence type="ECO:0000313" key="5">
    <source>
        <dbReference type="Proteomes" id="UP000244959"/>
    </source>
</evidence>
<dbReference type="PANTHER" id="PTHR14136">
    <property type="entry name" value="BTB_POZ DOMAIN-CONTAINING PROTEIN KCTD9"/>
    <property type="match status" value="1"/>
</dbReference>
<name>A0A0F3MBC0_ORITS</name>
<dbReference type="PATRIC" id="fig|1359184.3.peg.311"/>
<feature type="transmembrane region" description="Helical" evidence="1">
    <location>
        <begin position="1099"/>
        <end position="1124"/>
    </location>
</feature>
<protein>
    <submittedName>
        <fullName evidence="2">Pentapeptide repeats family protein</fullName>
    </submittedName>
    <submittedName>
        <fullName evidence="3">Secreted effector protein PipB2</fullName>
    </submittedName>
</protein>
<dbReference type="PANTHER" id="PTHR14136:SF17">
    <property type="entry name" value="BTB_POZ DOMAIN-CONTAINING PROTEIN KCTD9"/>
    <property type="match status" value="1"/>
</dbReference>
<dbReference type="InterPro" id="IPR001646">
    <property type="entry name" value="5peptide_repeat"/>
</dbReference>
<evidence type="ECO:0000256" key="1">
    <source>
        <dbReference type="SAM" id="Phobius"/>
    </source>
</evidence>
<reference evidence="5" key="2">
    <citation type="submission" date="2018-03" db="EMBL/GenBank/DDBJ databases">
        <authorList>
            <person name="Batty M. E."/>
            <person name="Batty M E."/>
        </authorList>
    </citation>
    <scope>NUCLEOTIDE SEQUENCE [LARGE SCALE GENOMIC DNA]</scope>
    <source>
        <strain evidence="5">Gilliam</strain>
    </source>
</reference>
<keyword evidence="1" id="KW-0812">Transmembrane</keyword>
<dbReference type="Pfam" id="PF00805">
    <property type="entry name" value="Pentapeptide"/>
    <property type="match status" value="5"/>
</dbReference>
<proteinExistence type="predicted"/>
<reference evidence="2 4" key="1">
    <citation type="submission" date="2015-02" db="EMBL/GenBank/DDBJ databases">
        <title>Genome Sequencing of Rickettsiales.</title>
        <authorList>
            <person name="Daugherty S.C."/>
            <person name="Su Q."/>
            <person name="Abolude K."/>
            <person name="Beier-Sexton M."/>
            <person name="Carlyon J.A."/>
            <person name="Carter R."/>
            <person name="Day N.P."/>
            <person name="Dumler S.J."/>
            <person name="Dyachenko V."/>
            <person name="Godinez A."/>
            <person name="Kurtti T.J."/>
            <person name="Lichay M."/>
            <person name="Mullins K.E."/>
            <person name="Ott S."/>
            <person name="Pappas-Brown V."/>
            <person name="Paris D.H."/>
            <person name="Patel P."/>
            <person name="Richards A.L."/>
            <person name="Sadzewicz L."/>
            <person name="Sears K."/>
            <person name="Seidman D."/>
            <person name="Sengamalay N."/>
            <person name="Stenos J."/>
            <person name="Tallon L.J."/>
            <person name="Vincent G."/>
            <person name="Fraser C.M."/>
            <person name="Munderloh U."/>
            <person name="Dunning-Hotopp J.C."/>
        </authorList>
    </citation>
    <scope>NUCLEOTIDE SEQUENCE [LARGE SCALE GENOMIC DNA]</scope>
    <source>
        <strain evidence="2 4">Gilliam</strain>
    </source>
</reference>
<dbReference type="Proteomes" id="UP000244959">
    <property type="component" value="Chromosome I"/>
</dbReference>
<reference evidence="3" key="3">
    <citation type="submission" date="2018-03" db="EMBL/GenBank/DDBJ databases">
        <authorList>
            <person name="Keele B.F."/>
        </authorList>
    </citation>
    <scope>NUCLEOTIDE SEQUENCE [LARGE SCALE GENOMIC DNA]</scope>
    <source>
        <strain evidence="3">Gilliam</strain>
    </source>
</reference>
<organism evidence="2 4">
    <name type="scientific">Orientia tsutsugamushi str. Gilliam</name>
    <dbReference type="NCBI Taxonomy" id="1359184"/>
    <lineage>
        <taxon>Bacteria</taxon>
        <taxon>Pseudomonadati</taxon>
        <taxon>Pseudomonadota</taxon>
        <taxon>Alphaproteobacteria</taxon>
        <taxon>Rickettsiales</taxon>
        <taxon>Rickettsiaceae</taxon>
        <taxon>Rickettsieae</taxon>
        <taxon>Orientia</taxon>
    </lineage>
</organism>
<evidence type="ECO:0000313" key="4">
    <source>
        <dbReference type="Proteomes" id="UP000033769"/>
    </source>
</evidence>
<gene>
    <name evidence="3" type="primary">pipB2</name>
    <name evidence="3" type="ORF">GILLIAM_00782</name>
    <name evidence="2" type="ORF">OTSGILL_1054</name>
</gene>
<dbReference type="AlphaFoldDB" id="A0A0F3MBC0"/>
<keyword evidence="1" id="KW-0472">Membrane</keyword>
<evidence type="ECO:0000313" key="3">
    <source>
        <dbReference type="EMBL" id="SPR04749.1"/>
    </source>
</evidence>
<keyword evidence="1" id="KW-1133">Transmembrane helix</keyword>